<proteinExistence type="predicted"/>
<dbReference type="GO" id="GO:0009066">
    <property type="term" value="P:aspartate family amino acid metabolic process"/>
    <property type="evidence" value="ECO:0007669"/>
    <property type="project" value="UniProtKB-ARBA"/>
</dbReference>
<dbReference type="AlphaFoldDB" id="A0A7J6QWG5"/>
<sequence length="136" mass="14382">SPGFANLESLALSDVKGVVLLLYGTGNAPSNQPHFTNWLLKLREQGIPVIAVSQVVRGTVALADYAAGAQLLSLGLISAGDMTAEAAIAKLSYLLARGYTQEEIANTFGKSLRGELTENNIAADDPFRDLSFDVSE</sequence>
<dbReference type="InterPro" id="IPR027473">
    <property type="entry name" value="L-asparaginase_C"/>
</dbReference>
<reference evidence="3 4" key="1">
    <citation type="submission" date="2020-04" db="EMBL/GenBank/DDBJ databases">
        <title>Perkinsus olseni comparative genomics.</title>
        <authorList>
            <person name="Bogema D.R."/>
        </authorList>
    </citation>
    <scope>NUCLEOTIDE SEQUENCE [LARGE SCALE GENOMIC DNA]</scope>
    <source>
        <strain evidence="3 4">ATCC PRA-207</strain>
    </source>
</reference>
<dbReference type="PROSITE" id="PS51732">
    <property type="entry name" value="ASN_GLN_ASE_3"/>
    <property type="match status" value="1"/>
</dbReference>
<dbReference type="PANTHER" id="PTHR11707">
    <property type="entry name" value="L-ASPARAGINASE"/>
    <property type="match status" value="1"/>
</dbReference>
<dbReference type="Proteomes" id="UP000553632">
    <property type="component" value="Unassembled WGS sequence"/>
</dbReference>
<dbReference type="Pfam" id="PF17763">
    <property type="entry name" value="Asparaginase_C"/>
    <property type="match status" value="1"/>
</dbReference>
<dbReference type="SUPFAM" id="SSF53774">
    <property type="entry name" value="Glutaminase/Asparaginase"/>
    <property type="match status" value="1"/>
</dbReference>
<dbReference type="Gene3D" id="3.40.50.40">
    <property type="match status" value="1"/>
</dbReference>
<evidence type="ECO:0000313" key="4">
    <source>
        <dbReference type="Proteomes" id="UP000553632"/>
    </source>
</evidence>
<feature type="domain" description="Asparaginase/glutaminase C-terminal" evidence="2">
    <location>
        <begin position="8"/>
        <end position="108"/>
    </location>
</feature>
<dbReference type="InterPro" id="IPR036152">
    <property type="entry name" value="Asp/glu_Ase-like_sf"/>
</dbReference>
<feature type="non-terminal residue" evidence="3">
    <location>
        <position position="1"/>
    </location>
</feature>
<evidence type="ECO:0000259" key="2">
    <source>
        <dbReference type="Pfam" id="PF17763"/>
    </source>
</evidence>
<keyword evidence="4" id="KW-1185">Reference proteome</keyword>
<evidence type="ECO:0000256" key="1">
    <source>
        <dbReference type="ARBA" id="ARBA00012920"/>
    </source>
</evidence>
<protein>
    <recommendedName>
        <fullName evidence="1">asparaginase</fullName>
        <ecNumber evidence="1">3.5.1.1</ecNumber>
    </recommendedName>
</protein>
<gene>
    <name evidence="3" type="ORF">FOZ63_006468</name>
</gene>
<dbReference type="PIRSF" id="PIRSF500176">
    <property type="entry name" value="L_ASNase"/>
    <property type="match status" value="1"/>
</dbReference>
<name>A0A7J6QWG5_PEROL</name>
<organism evidence="3 4">
    <name type="scientific">Perkinsus olseni</name>
    <name type="common">Perkinsus atlanticus</name>
    <dbReference type="NCBI Taxonomy" id="32597"/>
    <lineage>
        <taxon>Eukaryota</taxon>
        <taxon>Sar</taxon>
        <taxon>Alveolata</taxon>
        <taxon>Perkinsozoa</taxon>
        <taxon>Perkinsea</taxon>
        <taxon>Perkinsida</taxon>
        <taxon>Perkinsidae</taxon>
        <taxon>Perkinsus</taxon>
    </lineage>
</organism>
<dbReference type="InterPro" id="IPR006034">
    <property type="entry name" value="Asparaginase/glutaminase-like"/>
</dbReference>
<dbReference type="InterPro" id="IPR040919">
    <property type="entry name" value="Asparaginase_C"/>
</dbReference>
<evidence type="ECO:0000313" key="3">
    <source>
        <dbReference type="EMBL" id="KAF4712728.1"/>
    </source>
</evidence>
<dbReference type="EC" id="3.5.1.1" evidence="1"/>
<accession>A0A7J6QWG5</accession>
<dbReference type="GO" id="GO:0004067">
    <property type="term" value="F:asparaginase activity"/>
    <property type="evidence" value="ECO:0007669"/>
    <property type="project" value="UniProtKB-UniRule"/>
</dbReference>
<dbReference type="PIRSF" id="PIRSF001220">
    <property type="entry name" value="L-ASNase_gatD"/>
    <property type="match status" value="1"/>
</dbReference>
<dbReference type="PANTHER" id="PTHR11707:SF28">
    <property type="entry name" value="60 KDA LYSOPHOSPHOLIPASE"/>
    <property type="match status" value="1"/>
</dbReference>
<dbReference type="EMBL" id="JABANO010029929">
    <property type="protein sequence ID" value="KAF4712728.1"/>
    <property type="molecule type" value="Genomic_DNA"/>
</dbReference>
<comment type="caution">
    <text evidence="3">The sequence shown here is derived from an EMBL/GenBank/DDBJ whole genome shotgun (WGS) entry which is preliminary data.</text>
</comment>